<protein>
    <recommendedName>
        <fullName evidence="3">Toprim domain-containing protein</fullName>
    </recommendedName>
</protein>
<sequence>MAAGTVCFYLVEGQMEEKAVKILKGKYILSGKVSVLHQRKISNTLLRLIPRKSKVIIVFDTDAADTEHTLYENLNMLQRENIETVLIPQVNNFEDEIIYATSIKNIKELLNSKSNSDFKSDFLKEKNCLKKLEDKDFDIYKFWSRTADKSSSFSKYENRSNKIKKL</sequence>
<keyword evidence="2" id="KW-1185">Reference proteome</keyword>
<name>S3MFI9_9SPIR</name>
<proteinExistence type="predicted"/>
<dbReference type="GeneID" id="301460309"/>
<comment type="caution">
    <text evidence="1">The sequence shown here is derived from an EMBL/GenBank/DDBJ whole genome shotgun (WGS) entry which is preliminary data.</text>
</comment>
<evidence type="ECO:0000313" key="2">
    <source>
        <dbReference type="Proteomes" id="UP000014605"/>
    </source>
</evidence>
<dbReference type="AlphaFoldDB" id="S3MFI9"/>
<dbReference type="HOGENOM" id="CLU_124489_0_0_12"/>
<reference evidence="1 2" key="1">
    <citation type="submission" date="2013-04" db="EMBL/GenBank/DDBJ databases">
        <title>The Genome Sequence of Treponema vincentii F0403.</title>
        <authorList>
            <consortium name="The Broad Institute Genomics Platform"/>
            <person name="Earl A."/>
            <person name="Ward D."/>
            <person name="Feldgarden M."/>
            <person name="Gevers D."/>
            <person name="Leonetti C."/>
            <person name="Izard J."/>
            <person name="Walker B."/>
            <person name="Young S."/>
            <person name="Zeng Q."/>
            <person name="Gargeya S."/>
            <person name="Fitzgerald M."/>
            <person name="Haas B."/>
            <person name="Abouelleil A."/>
            <person name="Allen A.W."/>
            <person name="Alvarado L."/>
            <person name="Arachchi H.M."/>
            <person name="Berlin A.M."/>
            <person name="Chapman S.B."/>
            <person name="Gainer-Dewar J."/>
            <person name="Goldberg J."/>
            <person name="Griggs A."/>
            <person name="Gujja S."/>
            <person name="Hansen M."/>
            <person name="Howarth C."/>
            <person name="Imamovic A."/>
            <person name="Ireland A."/>
            <person name="Larimer J."/>
            <person name="McCowan C."/>
            <person name="Murphy C."/>
            <person name="Pearson M."/>
            <person name="Poon T.W."/>
            <person name="Priest M."/>
            <person name="Roberts A."/>
            <person name="Saif S."/>
            <person name="Shea T."/>
            <person name="Sisk P."/>
            <person name="Sykes S."/>
            <person name="Wortman J."/>
            <person name="Nusbaum C."/>
            <person name="Birren B."/>
        </authorList>
    </citation>
    <scope>NUCLEOTIDE SEQUENCE [LARGE SCALE GENOMIC DNA]</scope>
    <source>
        <strain evidence="1 2">F0403</strain>
    </source>
</reference>
<accession>S3MFI9</accession>
<dbReference type="EMBL" id="ATFC01000001">
    <property type="protein sequence ID" value="EPF47834.1"/>
    <property type="molecule type" value="Genomic_DNA"/>
</dbReference>
<evidence type="ECO:0000313" key="1">
    <source>
        <dbReference type="EMBL" id="EPF47834.1"/>
    </source>
</evidence>
<evidence type="ECO:0008006" key="3">
    <source>
        <dbReference type="Google" id="ProtNLM"/>
    </source>
</evidence>
<organism evidence="1 2">
    <name type="scientific">Treponema vincentii F0403</name>
    <dbReference type="NCBI Taxonomy" id="1125702"/>
    <lineage>
        <taxon>Bacteria</taxon>
        <taxon>Pseudomonadati</taxon>
        <taxon>Spirochaetota</taxon>
        <taxon>Spirochaetia</taxon>
        <taxon>Spirochaetales</taxon>
        <taxon>Treponemataceae</taxon>
        <taxon>Treponema</taxon>
    </lineage>
</organism>
<gene>
    <name evidence="1" type="ORF">HMPREF1222_00094</name>
</gene>
<dbReference type="PATRIC" id="fig|1125702.3.peg.95"/>
<dbReference type="Proteomes" id="UP000014605">
    <property type="component" value="Unassembled WGS sequence"/>
</dbReference>
<dbReference type="RefSeq" id="WP_016517739.1">
    <property type="nucleotide sequence ID" value="NZ_KE332512.1"/>
</dbReference>